<dbReference type="STRING" id="1123291.SAMN04490355_107618"/>
<dbReference type="GO" id="GO:0016787">
    <property type="term" value="F:hydrolase activity"/>
    <property type="evidence" value="ECO:0007669"/>
    <property type="project" value="UniProtKB-KW"/>
</dbReference>
<evidence type="ECO:0000313" key="6">
    <source>
        <dbReference type="Proteomes" id="UP000199520"/>
    </source>
</evidence>
<dbReference type="InterPro" id="IPR001650">
    <property type="entry name" value="Helicase_C-like"/>
</dbReference>
<evidence type="ECO:0000259" key="4">
    <source>
        <dbReference type="PROSITE" id="PS51192"/>
    </source>
</evidence>
<dbReference type="Pfam" id="PF04851">
    <property type="entry name" value="ResIII"/>
    <property type="match status" value="1"/>
</dbReference>
<dbReference type="InterPro" id="IPR027417">
    <property type="entry name" value="P-loop_NTPase"/>
</dbReference>
<dbReference type="Pfam" id="PF00271">
    <property type="entry name" value="Helicase_C"/>
    <property type="match status" value="1"/>
</dbReference>
<organism evidence="5 6">
    <name type="scientific">Pelosinus propionicus DSM 13327</name>
    <dbReference type="NCBI Taxonomy" id="1123291"/>
    <lineage>
        <taxon>Bacteria</taxon>
        <taxon>Bacillati</taxon>
        <taxon>Bacillota</taxon>
        <taxon>Negativicutes</taxon>
        <taxon>Selenomonadales</taxon>
        <taxon>Sporomusaceae</taxon>
        <taxon>Pelosinus</taxon>
    </lineage>
</organism>
<dbReference type="SMART" id="SM00487">
    <property type="entry name" value="DEXDc"/>
    <property type="match status" value="1"/>
</dbReference>
<dbReference type="Proteomes" id="UP000199520">
    <property type="component" value="Unassembled WGS sequence"/>
</dbReference>
<evidence type="ECO:0000256" key="1">
    <source>
        <dbReference type="ARBA" id="ARBA00022741"/>
    </source>
</evidence>
<accession>A0A1I4PXT5</accession>
<proteinExistence type="predicted"/>
<dbReference type="SUPFAM" id="SSF52540">
    <property type="entry name" value="P-loop containing nucleoside triphosphate hydrolases"/>
    <property type="match status" value="1"/>
</dbReference>
<keyword evidence="5" id="KW-0347">Helicase</keyword>
<evidence type="ECO:0000256" key="2">
    <source>
        <dbReference type="ARBA" id="ARBA00022801"/>
    </source>
</evidence>
<name>A0A1I4PXT5_9FIRM</name>
<dbReference type="GO" id="GO:0003677">
    <property type="term" value="F:DNA binding"/>
    <property type="evidence" value="ECO:0007669"/>
    <property type="project" value="InterPro"/>
</dbReference>
<gene>
    <name evidence="5" type="ORF">SAMN04490355_107618</name>
</gene>
<sequence length="650" mass="76509">MIKQNNFQILTDEAASRYKFNFCKLCRFYECELVEEYMLFKKNNPDMEFPSYDKNELVNGCPMKKFVQIECGRKRVADSIGDAFKINTGYNSEIESNTDKWEPNQPVFISAQTGQGKNYFVENTLLPYIRELNHKKRTDQKVLIISNRIALRLQTESRINNINGQDSEENVMYCYGEFADVISYQSILNRVDDLKKKQERQTSKYIFVICDEAHFFTSDAMFNPDTDKILSKIVNIFRDAIRIYMSATPYECIDYIKDCEDRYSVQPQLGVFYHFKRDYSYLDVRYYSSNKELTDIIINSGDERWLIFIDNKDECKRFKGRLESVNKGSNEESKASSPCLKGKVLTVKAESKNNSEYQKMILNESFDSETKVLIATSVIDNGINFRGINNIVVSDISKVKCLQMVGRGRVDNSNDKITLYIKRFDEDQIESRLSYLMKQQDAYYSYDLAYDGAPEDKKYKHEAEFLNKYYNNKSEDWKTAKRLFARDRNIPTRLFPNRIARSLVGKYESRYKAILEEMKRTDEGLKVSGQSYLEYQLSWFGKKYNEENDITIAGKSKEEKKLIEFLEAYVSNEGPLFKDAQDKFSKEFTELHDKAFPRQDPNKERVYGVSKINTIFKKHKMNYEVESKREKLEDKKTYWKVVRANREADE</sequence>
<feature type="domain" description="Helicase ATP-binding" evidence="4">
    <location>
        <begin position="98"/>
        <end position="249"/>
    </location>
</feature>
<dbReference type="EMBL" id="FOTS01000076">
    <property type="protein sequence ID" value="SFM32564.1"/>
    <property type="molecule type" value="Genomic_DNA"/>
</dbReference>
<evidence type="ECO:0000256" key="3">
    <source>
        <dbReference type="ARBA" id="ARBA00022840"/>
    </source>
</evidence>
<dbReference type="AlphaFoldDB" id="A0A1I4PXT5"/>
<reference evidence="6" key="1">
    <citation type="submission" date="2016-10" db="EMBL/GenBank/DDBJ databases">
        <authorList>
            <person name="Varghese N."/>
            <person name="Submissions S."/>
        </authorList>
    </citation>
    <scope>NUCLEOTIDE SEQUENCE [LARGE SCALE GENOMIC DNA]</scope>
    <source>
        <strain evidence="6">DSM 13327</strain>
    </source>
</reference>
<protein>
    <submittedName>
        <fullName evidence="5">Superfamily II DNA and RNA helicase</fullName>
    </submittedName>
</protein>
<dbReference type="PROSITE" id="PS51192">
    <property type="entry name" value="HELICASE_ATP_BIND_1"/>
    <property type="match status" value="1"/>
</dbReference>
<dbReference type="GO" id="GO:0005524">
    <property type="term" value="F:ATP binding"/>
    <property type="evidence" value="ECO:0007669"/>
    <property type="project" value="UniProtKB-KW"/>
</dbReference>
<keyword evidence="1" id="KW-0547">Nucleotide-binding</keyword>
<keyword evidence="2" id="KW-0378">Hydrolase</keyword>
<dbReference type="RefSeq" id="WP_090944074.1">
    <property type="nucleotide sequence ID" value="NZ_FOTS01000076.1"/>
</dbReference>
<dbReference type="InterPro" id="IPR006935">
    <property type="entry name" value="Helicase/UvrB_N"/>
</dbReference>
<evidence type="ECO:0000313" key="5">
    <source>
        <dbReference type="EMBL" id="SFM32564.1"/>
    </source>
</evidence>
<dbReference type="PANTHER" id="PTHR24031">
    <property type="entry name" value="RNA HELICASE"/>
    <property type="match status" value="1"/>
</dbReference>
<keyword evidence="3" id="KW-0067">ATP-binding</keyword>
<dbReference type="GO" id="GO:0004386">
    <property type="term" value="F:helicase activity"/>
    <property type="evidence" value="ECO:0007669"/>
    <property type="project" value="UniProtKB-KW"/>
</dbReference>
<dbReference type="OrthoDB" id="1683644at2"/>
<dbReference type="Gene3D" id="3.40.50.300">
    <property type="entry name" value="P-loop containing nucleotide triphosphate hydrolases"/>
    <property type="match status" value="2"/>
</dbReference>
<dbReference type="InterPro" id="IPR014001">
    <property type="entry name" value="Helicase_ATP-bd"/>
</dbReference>
<keyword evidence="6" id="KW-1185">Reference proteome</keyword>